<keyword evidence="3" id="KW-1185">Reference proteome</keyword>
<organism evidence="2 3">
    <name type="scientific">Streptomyces kaniharaensis</name>
    <dbReference type="NCBI Taxonomy" id="212423"/>
    <lineage>
        <taxon>Bacteria</taxon>
        <taxon>Bacillati</taxon>
        <taxon>Actinomycetota</taxon>
        <taxon>Actinomycetes</taxon>
        <taxon>Kitasatosporales</taxon>
        <taxon>Streptomycetaceae</taxon>
        <taxon>Streptomyces</taxon>
    </lineage>
</organism>
<evidence type="ECO:0000256" key="1">
    <source>
        <dbReference type="SAM" id="MobiDB-lite"/>
    </source>
</evidence>
<evidence type="ECO:0000313" key="2">
    <source>
        <dbReference type="EMBL" id="MQS16150.1"/>
    </source>
</evidence>
<dbReference type="AlphaFoldDB" id="A0A6N7KX90"/>
<evidence type="ECO:0000313" key="3">
    <source>
        <dbReference type="Proteomes" id="UP000450000"/>
    </source>
</evidence>
<dbReference type="GO" id="GO:0003677">
    <property type="term" value="F:DNA binding"/>
    <property type="evidence" value="ECO:0007669"/>
    <property type="project" value="InterPro"/>
</dbReference>
<gene>
    <name evidence="2" type="ORF">F7Q99_28955</name>
</gene>
<dbReference type="EMBL" id="WBOF01000002">
    <property type="protein sequence ID" value="MQS16150.1"/>
    <property type="molecule type" value="Genomic_DNA"/>
</dbReference>
<dbReference type="CDD" id="cd00093">
    <property type="entry name" value="HTH_XRE"/>
    <property type="match status" value="1"/>
</dbReference>
<dbReference type="Proteomes" id="UP000450000">
    <property type="component" value="Unassembled WGS sequence"/>
</dbReference>
<dbReference type="Gene3D" id="1.10.260.40">
    <property type="entry name" value="lambda repressor-like DNA-binding domains"/>
    <property type="match status" value="1"/>
</dbReference>
<feature type="compositionally biased region" description="Basic and acidic residues" evidence="1">
    <location>
        <begin position="223"/>
        <end position="237"/>
    </location>
</feature>
<reference evidence="2 3" key="1">
    <citation type="submission" date="2019-09" db="EMBL/GenBank/DDBJ databases">
        <title>Genome Sequences of Streptomyces kaniharaensis ATCC 21070.</title>
        <authorList>
            <person name="Zhu W."/>
            <person name="De Crecy-Lagard V."/>
            <person name="Richards N.G."/>
        </authorList>
    </citation>
    <scope>NUCLEOTIDE SEQUENCE [LARGE SCALE GENOMIC DNA]</scope>
    <source>
        <strain evidence="2 3">SF-557</strain>
    </source>
</reference>
<protein>
    <submittedName>
        <fullName evidence="2">Helix-turn-helix transcriptional regulator</fullName>
    </submittedName>
</protein>
<name>A0A6N7KX90_9ACTN</name>
<accession>A0A6N7KX90</accession>
<sequence>MANVLFRRARLALGLTQRQVAERVCTLVEAVTGRESPFDAGYVSRIERGLITWPHEHYRHALCLVLGAETASELGLIAKQVHHRDHPDEVSSSTRREVLAAALALLPPAPPLSRLRMGDVRAIAHRTSVLEHWDRTSGGRAVRDFALRELHAAVEFTEASTSPAVRGALLGAIARLANLTAWSSFDAGLYDEARPLFQLGLTAGREHGDTGPQVVADLRRATDAEHHPGPGTDDGHHPPGHRALPAGGAHRSAAGRLVLHHRGVVVLLAAGGLRRSGGVHSVASPVSDRRWRKCRWLSKMSRGSAPVRAMRISAVAATSQASLRTSSQVCELPFRGFIERAPMAASATSPVSSASLRACPSNSCS</sequence>
<comment type="caution">
    <text evidence="2">The sequence shown here is derived from an EMBL/GenBank/DDBJ whole genome shotgun (WGS) entry which is preliminary data.</text>
</comment>
<proteinExistence type="predicted"/>
<feature type="region of interest" description="Disordered" evidence="1">
    <location>
        <begin position="223"/>
        <end position="249"/>
    </location>
</feature>
<dbReference type="InterPro" id="IPR001387">
    <property type="entry name" value="Cro/C1-type_HTH"/>
</dbReference>
<dbReference type="InterPro" id="IPR010982">
    <property type="entry name" value="Lambda_DNA-bd_dom_sf"/>
</dbReference>